<keyword evidence="1" id="KW-0812">Transmembrane</keyword>
<dbReference type="Proteomes" id="UP001432027">
    <property type="component" value="Unassembled WGS sequence"/>
</dbReference>
<name>A0AAV5SF15_9BILA</name>
<keyword evidence="1" id="KW-1133">Transmembrane helix</keyword>
<sequence length="152" mass="17869">LFFVDDVDPVEVDRPFLHWLHLILTLLQVRLRIIIVIDQLVLNRRINTSNVVLGVQLVEEEEAELLWAPIFLFSVSQPEHSSHFYRRRGLSLDKGVLVDFPPNRTHFRNAANTRCVTRHDAVDHYRGVSTVLFSSRCAHQCWRCMTRIARRR</sequence>
<feature type="non-terminal residue" evidence="2">
    <location>
        <position position="1"/>
    </location>
</feature>
<keyword evidence="3" id="KW-1185">Reference proteome</keyword>
<keyword evidence="1" id="KW-0472">Membrane</keyword>
<evidence type="ECO:0000313" key="3">
    <source>
        <dbReference type="Proteomes" id="UP001432027"/>
    </source>
</evidence>
<proteinExistence type="predicted"/>
<dbReference type="EMBL" id="BTSX01000001">
    <property type="protein sequence ID" value="GMS81931.1"/>
    <property type="molecule type" value="Genomic_DNA"/>
</dbReference>
<gene>
    <name evidence="2" type="ORF">PENTCL1PPCAC_4106</name>
</gene>
<organism evidence="2 3">
    <name type="scientific">Pristionchus entomophagus</name>
    <dbReference type="NCBI Taxonomy" id="358040"/>
    <lineage>
        <taxon>Eukaryota</taxon>
        <taxon>Metazoa</taxon>
        <taxon>Ecdysozoa</taxon>
        <taxon>Nematoda</taxon>
        <taxon>Chromadorea</taxon>
        <taxon>Rhabditida</taxon>
        <taxon>Rhabditina</taxon>
        <taxon>Diplogasteromorpha</taxon>
        <taxon>Diplogasteroidea</taxon>
        <taxon>Neodiplogasteridae</taxon>
        <taxon>Pristionchus</taxon>
    </lineage>
</organism>
<reference evidence="2" key="1">
    <citation type="submission" date="2023-10" db="EMBL/GenBank/DDBJ databases">
        <title>Genome assembly of Pristionchus species.</title>
        <authorList>
            <person name="Yoshida K."/>
            <person name="Sommer R.J."/>
        </authorList>
    </citation>
    <scope>NUCLEOTIDE SEQUENCE</scope>
    <source>
        <strain evidence="2">RS0144</strain>
    </source>
</reference>
<comment type="caution">
    <text evidence="2">The sequence shown here is derived from an EMBL/GenBank/DDBJ whole genome shotgun (WGS) entry which is preliminary data.</text>
</comment>
<dbReference type="AlphaFoldDB" id="A0AAV5SF15"/>
<evidence type="ECO:0000313" key="2">
    <source>
        <dbReference type="EMBL" id="GMS81931.1"/>
    </source>
</evidence>
<accession>A0AAV5SF15</accession>
<protein>
    <submittedName>
        <fullName evidence="2">Uncharacterized protein</fullName>
    </submittedName>
</protein>
<evidence type="ECO:0000256" key="1">
    <source>
        <dbReference type="SAM" id="Phobius"/>
    </source>
</evidence>
<feature type="transmembrane region" description="Helical" evidence="1">
    <location>
        <begin position="16"/>
        <end position="37"/>
    </location>
</feature>